<dbReference type="KEGG" id="thal:A1OE_1337"/>
<dbReference type="STRING" id="1193729.A1OE_1337"/>
<dbReference type="PANTHER" id="PTHR42831:SF1">
    <property type="entry name" value="FE-S PROTEIN MATURATION AUXILIARY FACTOR YITW"/>
    <property type="match status" value="1"/>
</dbReference>
<evidence type="ECO:0000313" key="3">
    <source>
        <dbReference type="Proteomes" id="UP000010077"/>
    </source>
</evidence>
<name>K7YIS6_9PROT</name>
<dbReference type="HOGENOM" id="CLU_091588_2_0_5"/>
<feature type="domain" description="MIP18 family-like" evidence="1">
    <location>
        <begin position="36"/>
        <end position="108"/>
    </location>
</feature>
<gene>
    <name evidence="2" type="primary">sufT</name>
    <name evidence="2" type="ORF">A1OE_1337</name>
</gene>
<protein>
    <submittedName>
        <fullName evidence="2">Putative FeS assembly SUF system protein SufT</fullName>
    </submittedName>
</protein>
<dbReference type="PANTHER" id="PTHR42831">
    <property type="entry name" value="FE-S PROTEIN MATURATION AUXILIARY FACTOR YITW"/>
    <property type="match status" value="1"/>
</dbReference>
<dbReference type="Proteomes" id="UP000010077">
    <property type="component" value="Chromosome"/>
</dbReference>
<evidence type="ECO:0000259" key="1">
    <source>
        <dbReference type="Pfam" id="PF01883"/>
    </source>
</evidence>
<reference evidence="2 3" key="1">
    <citation type="journal article" date="2012" name="Proc. Natl. Acad. Sci. U.S.A.">
        <title>Genome streamlining and chemical defense in a coral reef symbiosis.</title>
        <authorList>
            <person name="Kwan J.C."/>
            <person name="Donia M.S."/>
            <person name="Han A.W."/>
            <person name="Hirose E."/>
            <person name="Haygood M.G."/>
            <person name="Schmidt E.W."/>
        </authorList>
    </citation>
    <scope>NUCLEOTIDE SEQUENCE [LARGE SCALE GENOMIC DNA]</scope>
    <source>
        <strain evidence="2 3">L2</strain>
    </source>
</reference>
<proteinExistence type="predicted"/>
<dbReference type="EMBL" id="CP003539">
    <property type="protein sequence ID" value="AFX99510.1"/>
    <property type="molecule type" value="Genomic_DNA"/>
</dbReference>
<dbReference type="RefSeq" id="WP_015089008.1">
    <property type="nucleotide sequence ID" value="NC_019566.1"/>
</dbReference>
<evidence type="ECO:0000313" key="2">
    <source>
        <dbReference type="EMBL" id="AFX99510.1"/>
    </source>
</evidence>
<dbReference type="InterPro" id="IPR052339">
    <property type="entry name" value="Fe-S_Maturation_MIP18"/>
</dbReference>
<accession>K7YIS6</accession>
<dbReference type="Gene3D" id="3.30.300.130">
    <property type="entry name" value="Fe-S cluster assembly (FSCA)"/>
    <property type="match status" value="1"/>
</dbReference>
<sequence>MNYATDLHYFMPESSRTGARVHAGRPLPDSAFRVKKQVVIESIKTVYDPEIPINLYDLGLIYSIKLLDAGSVNIEMTLTAPACPVAGELPQLVANAVAQAPGVGEVEVLTVWDPPWSKNLMSEDARLLLDMV</sequence>
<dbReference type="InterPro" id="IPR034904">
    <property type="entry name" value="FSCA_dom_sf"/>
</dbReference>
<dbReference type="InterPro" id="IPR002744">
    <property type="entry name" value="MIP18-like"/>
</dbReference>
<dbReference type="AlphaFoldDB" id="K7YIS6"/>
<organism evidence="2 3">
    <name type="scientific">Candidatus Endolissoclinum faulkneri L2</name>
    <dbReference type="NCBI Taxonomy" id="1193729"/>
    <lineage>
        <taxon>Bacteria</taxon>
        <taxon>Pseudomonadati</taxon>
        <taxon>Pseudomonadota</taxon>
        <taxon>Alphaproteobacteria</taxon>
        <taxon>Rhodospirillales</taxon>
        <taxon>Rhodospirillaceae</taxon>
        <taxon>Candidatus Endolissoclinum</taxon>
    </lineage>
</organism>
<dbReference type="Pfam" id="PF01883">
    <property type="entry name" value="FeS_assembly_P"/>
    <property type="match status" value="1"/>
</dbReference>
<dbReference type="eggNOG" id="COG2151">
    <property type="taxonomic scope" value="Bacteria"/>
</dbReference>
<dbReference type="SUPFAM" id="SSF117916">
    <property type="entry name" value="Fe-S cluster assembly (FSCA) domain-like"/>
    <property type="match status" value="1"/>
</dbReference>
<dbReference type="PATRIC" id="fig|1193729.4.peg.698"/>
<keyword evidence="3" id="KW-1185">Reference proteome</keyword>